<dbReference type="GO" id="GO:0005634">
    <property type="term" value="C:nucleus"/>
    <property type="evidence" value="ECO:0007669"/>
    <property type="project" value="TreeGrafter"/>
</dbReference>
<dbReference type="AlphaFoldDB" id="A0A074ZL46"/>
<dbReference type="InterPro" id="IPR036390">
    <property type="entry name" value="WH_DNA-bd_sf"/>
</dbReference>
<dbReference type="GO" id="GO:0003729">
    <property type="term" value="F:mRNA binding"/>
    <property type="evidence" value="ECO:0007669"/>
    <property type="project" value="TreeGrafter"/>
</dbReference>
<dbReference type="CDD" id="cd07323">
    <property type="entry name" value="LAM"/>
    <property type="match status" value="1"/>
</dbReference>
<dbReference type="PROSITE" id="PS50961">
    <property type="entry name" value="HTH_LA"/>
    <property type="match status" value="1"/>
</dbReference>
<dbReference type="SMART" id="SM00684">
    <property type="entry name" value="DM15"/>
    <property type="match status" value="3"/>
</dbReference>
<sequence length="1105" mass="122770">DDEWPELKKLDSKSAKYRKNGVSRVRAKKWEELPVLLTFPRDAMRSESPGEAPPSNHRGVQNGSDDGAKSDVSEIQTFAPSSNLPSSLANEPIYHTASRACLFVRPGFAGFELPMVVPRPGFNPGVLSHYRHHGLQPQNCDCRAEDCGACLAERLSRIRYQVEYYFGDKNFIRDRYLQEQITTDRYVPLNVILEFPRMKQLGATPDLVIQAHVQACCTSSVVELDVNNGRIRRRNPVLFQDPLLSTVAPEVTTPVSLNGVSLHPAFGAYGPYTPIAVSKPSPLSLQSQATSYPDYCTSDVLDPSQCNSQLHPIQASETDLSWHTVQRRRHIRSRASPVPSQTAGTPPISHPIQRVMTVLNVVHASVLTNCSLASVSLGAMEVRFLPLESHLSGRLEVDARPTDNRNRLLQLCADHELFLTFNRRHRNESMCSELSDADDDDLLNCLIVIVPERAGEREPDVNNLKSPSIRISSQPPSQLLNEADFESNSSDSSPPASPMKLGSAPVPVPATVEHAASGISARLLAKHPSGDRHPNPDYQSRAKTNADLLQQIRLGLDEYERTVRRKRYISVCKLGFDEDLDADDGSDTMESTYDGKNEQSCGHLEKVNIVSPEEFASLKEAATCGSMESHLHSAGYPSNRHLPNTTLVDESSRSVLTNGVSQQVSPFPFFYPNTLPPAPPSLIVNTNWVPPAPIPIYSVYYPMNGVCESGVNYAASLTSSQAEQQIEAENAVAALVAEVSRAAAAASSKQTKSSSNEKHTAKKITKRRMTGFYPAKVESTGRAERDEKDVGFAFDIDARASTHQDRNSLLLEAGSNRSGKDHVASRGRSSRAVVSMASDISTCGTTVIISTAPAEDDDSIEATEDSNVPDTSTARAHLPNPAVSRAGPSSNTFVHHMSQSCLHAGGLTSRSYMRYRAACLADRERVGPGQSEDMNTLYRFWSFFLRDNFFLRIYREFRRLALEDADAGYRYGLECLFRFYSYGLERRFKWSLYKDFQEEVLRDYHNGHLYGLEKFWAFLHYGGRRVEMDPQLVKLLRKYRTISDFRVNRHRAAGPDDLPPALFKDGGEVLSQQLSDLFACIWEKESVPDNWGESVIVPIFKKGAR</sequence>
<accession>A0A074ZL46</accession>
<dbReference type="InterPro" id="IPR006630">
    <property type="entry name" value="La_HTH"/>
</dbReference>
<dbReference type="SMART" id="SM00715">
    <property type="entry name" value="LA"/>
    <property type="match status" value="1"/>
</dbReference>
<dbReference type="PANTHER" id="PTHR22792:SF140">
    <property type="entry name" value="ACHILLES, ISOFORM A"/>
    <property type="match status" value="1"/>
</dbReference>
<evidence type="ECO:0000259" key="4">
    <source>
        <dbReference type="PROSITE" id="PS50961"/>
    </source>
</evidence>
<dbReference type="STRING" id="6198.A0A074ZL46"/>
<dbReference type="KEGG" id="ovi:T265_13976"/>
<proteinExistence type="predicted"/>
<dbReference type="Pfam" id="PF21071">
    <property type="entry name" value="LARP1_HEAT"/>
    <property type="match status" value="1"/>
</dbReference>
<feature type="non-terminal residue" evidence="5">
    <location>
        <position position="1"/>
    </location>
</feature>
<organism evidence="5 6">
    <name type="scientific">Opisthorchis viverrini</name>
    <name type="common">Southeast Asian liver fluke</name>
    <dbReference type="NCBI Taxonomy" id="6198"/>
    <lineage>
        <taxon>Eukaryota</taxon>
        <taxon>Metazoa</taxon>
        <taxon>Spiralia</taxon>
        <taxon>Lophotrochozoa</taxon>
        <taxon>Platyhelminthes</taxon>
        <taxon>Trematoda</taxon>
        <taxon>Digenea</taxon>
        <taxon>Opisthorchiida</taxon>
        <taxon>Opisthorchiata</taxon>
        <taxon>Opisthorchiidae</taxon>
        <taxon>Opisthorchis</taxon>
    </lineage>
</organism>
<feature type="non-terminal residue" evidence="5">
    <location>
        <position position="1105"/>
    </location>
</feature>
<evidence type="ECO:0000313" key="5">
    <source>
        <dbReference type="EMBL" id="KER26512.1"/>
    </source>
</evidence>
<dbReference type="Proteomes" id="UP000054324">
    <property type="component" value="Unassembled WGS sequence"/>
</dbReference>
<dbReference type="InterPro" id="IPR006607">
    <property type="entry name" value="DM15"/>
</dbReference>
<keyword evidence="6" id="KW-1185">Reference proteome</keyword>
<dbReference type="GO" id="GO:0048255">
    <property type="term" value="P:mRNA stabilization"/>
    <property type="evidence" value="ECO:0007669"/>
    <property type="project" value="InterPro"/>
</dbReference>
<dbReference type="InterPro" id="IPR045180">
    <property type="entry name" value="La_dom_prot"/>
</dbReference>
<dbReference type="Gene3D" id="1.10.10.10">
    <property type="entry name" value="Winged helix-like DNA-binding domain superfamily/Winged helix DNA-binding domain"/>
    <property type="match status" value="1"/>
</dbReference>
<evidence type="ECO:0000256" key="1">
    <source>
        <dbReference type="ARBA" id="ARBA00022884"/>
    </source>
</evidence>
<keyword evidence="1 2" id="KW-0694">RNA-binding</keyword>
<feature type="compositionally biased region" description="Low complexity" evidence="3">
    <location>
        <begin position="466"/>
        <end position="494"/>
    </location>
</feature>
<feature type="region of interest" description="Disordered" evidence="3">
    <location>
        <begin position="41"/>
        <end position="70"/>
    </location>
</feature>
<feature type="domain" description="HTH La-type RNA-binding" evidence="4">
    <location>
        <begin position="148"/>
        <end position="245"/>
    </location>
</feature>
<evidence type="ECO:0000256" key="3">
    <source>
        <dbReference type="SAM" id="MobiDB-lite"/>
    </source>
</evidence>
<feature type="compositionally biased region" description="Acidic residues" evidence="3">
    <location>
        <begin position="854"/>
        <end position="864"/>
    </location>
</feature>
<dbReference type="SUPFAM" id="SSF46785">
    <property type="entry name" value="Winged helix' DNA-binding domain"/>
    <property type="match status" value="1"/>
</dbReference>
<dbReference type="GO" id="GO:0000339">
    <property type="term" value="F:RNA cap binding"/>
    <property type="evidence" value="ECO:0007669"/>
    <property type="project" value="InterPro"/>
</dbReference>
<protein>
    <recommendedName>
        <fullName evidence="4">HTH La-type RNA-binding domain-containing protein</fullName>
    </recommendedName>
</protein>
<dbReference type="GeneID" id="20328143"/>
<dbReference type="RefSeq" id="XP_009169739.1">
    <property type="nucleotide sequence ID" value="XM_009171475.1"/>
</dbReference>
<evidence type="ECO:0000256" key="2">
    <source>
        <dbReference type="PROSITE-ProRule" id="PRU00332"/>
    </source>
</evidence>
<reference evidence="5 6" key="1">
    <citation type="submission" date="2013-11" db="EMBL/GenBank/DDBJ databases">
        <title>Opisthorchis viverrini - life in the bile duct.</title>
        <authorList>
            <person name="Young N.D."/>
            <person name="Nagarajan N."/>
            <person name="Lin S.J."/>
            <person name="Korhonen P.K."/>
            <person name="Jex A.R."/>
            <person name="Hall R.S."/>
            <person name="Safavi-Hemami H."/>
            <person name="Kaewkong W."/>
            <person name="Bertrand D."/>
            <person name="Gao S."/>
            <person name="Seet Q."/>
            <person name="Wongkham S."/>
            <person name="Teh B.T."/>
            <person name="Wongkham C."/>
            <person name="Intapan P.M."/>
            <person name="Maleewong W."/>
            <person name="Yang X."/>
            <person name="Hu M."/>
            <person name="Wang Z."/>
            <person name="Hofmann A."/>
            <person name="Sternberg P.W."/>
            <person name="Tan P."/>
            <person name="Wang J."/>
            <person name="Gasser R.B."/>
        </authorList>
    </citation>
    <scope>NUCLEOTIDE SEQUENCE [LARGE SCALE GENOMIC DNA]</scope>
</reference>
<dbReference type="CTD" id="20328143"/>
<feature type="compositionally biased region" description="Polar residues" evidence="3">
    <location>
        <begin position="865"/>
        <end position="874"/>
    </location>
</feature>
<dbReference type="OrthoDB" id="340227at2759"/>
<dbReference type="InterPro" id="IPR036388">
    <property type="entry name" value="WH-like_DNA-bd_sf"/>
</dbReference>
<feature type="region of interest" description="Disordered" evidence="3">
    <location>
        <begin position="807"/>
        <end position="831"/>
    </location>
</feature>
<dbReference type="Pfam" id="PF05383">
    <property type="entry name" value="La"/>
    <property type="match status" value="1"/>
</dbReference>
<feature type="region of interest" description="Disordered" evidence="3">
    <location>
        <begin position="456"/>
        <end position="506"/>
    </location>
</feature>
<feature type="region of interest" description="Disordered" evidence="3">
    <location>
        <begin position="853"/>
        <end position="889"/>
    </location>
</feature>
<feature type="region of interest" description="Disordered" evidence="3">
    <location>
        <begin position="745"/>
        <end position="764"/>
    </location>
</feature>
<dbReference type="EMBL" id="KL596745">
    <property type="protein sequence ID" value="KER26512.1"/>
    <property type="molecule type" value="Genomic_DNA"/>
</dbReference>
<dbReference type="PANTHER" id="PTHR22792">
    <property type="entry name" value="LUPUS LA PROTEIN-RELATED"/>
    <property type="match status" value="1"/>
</dbReference>
<name>A0A074ZL46_OPIVI</name>
<gene>
    <name evidence="5" type="ORF">T265_13976</name>
</gene>
<evidence type="ECO:0000313" key="6">
    <source>
        <dbReference type="Proteomes" id="UP000054324"/>
    </source>
</evidence>